<organism evidence="2 3">
    <name type="scientific">Paracidovorax wautersii</name>
    <dbReference type="NCBI Taxonomy" id="1177982"/>
    <lineage>
        <taxon>Bacteria</taxon>
        <taxon>Pseudomonadati</taxon>
        <taxon>Pseudomonadota</taxon>
        <taxon>Betaproteobacteria</taxon>
        <taxon>Burkholderiales</taxon>
        <taxon>Comamonadaceae</taxon>
        <taxon>Paracidovorax</taxon>
    </lineage>
</organism>
<reference evidence="3" key="1">
    <citation type="journal article" date="2020" name="MBio">
        <title>Horizontal gene transfer to a defensive symbiont with a reduced genome amongst a multipartite beetle microbiome.</title>
        <authorList>
            <person name="Waterworth S.C."/>
            <person name="Florez L.V."/>
            <person name="Rees E.R."/>
            <person name="Hertweck C."/>
            <person name="Kaltenpoth M."/>
            <person name="Kwan J.C."/>
        </authorList>
    </citation>
    <scope>NUCLEOTIDE SEQUENCE [LARGE SCALE GENOMIC DNA]</scope>
</reference>
<evidence type="ECO:0008006" key="4">
    <source>
        <dbReference type="Google" id="ProtNLM"/>
    </source>
</evidence>
<feature type="region of interest" description="Disordered" evidence="1">
    <location>
        <begin position="1"/>
        <end position="91"/>
    </location>
</feature>
<feature type="compositionally biased region" description="Basic and acidic residues" evidence="1">
    <location>
        <begin position="105"/>
        <end position="121"/>
    </location>
</feature>
<comment type="caution">
    <text evidence="2">The sequence shown here is derived from an EMBL/GenBank/DDBJ whole genome shotgun (WGS) entry which is preliminary data.</text>
</comment>
<gene>
    <name evidence="2" type="ORF">GAK30_00520</name>
</gene>
<evidence type="ECO:0000256" key="1">
    <source>
        <dbReference type="SAM" id="MobiDB-lite"/>
    </source>
</evidence>
<proteinExistence type="predicted"/>
<dbReference type="Proteomes" id="UP000461670">
    <property type="component" value="Unassembled WGS sequence"/>
</dbReference>
<feature type="compositionally biased region" description="Polar residues" evidence="1">
    <location>
        <begin position="1"/>
        <end position="42"/>
    </location>
</feature>
<evidence type="ECO:0000313" key="3">
    <source>
        <dbReference type="Proteomes" id="UP000461670"/>
    </source>
</evidence>
<evidence type="ECO:0000313" key="2">
    <source>
        <dbReference type="EMBL" id="KAF1023317.1"/>
    </source>
</evidence>
<feature type="region of interest" description="Disordered" evidence="1">
    <location>
        <begin position="105"/>
        <end position="124"/>
    </location>
</feature>
<protein>
    <recommendedName>
        <fullName evidence="4">FlxA-like protein</fullName>
    </recommendedName>
</protein>
<sequence>MTTISSVGTASIPQATASNTLQEQEKSTVAVQSATTGTTAESDSPEAVQPTPRADVSISAEGRKLAAASAQSGSAQQSRGTSGTDETDEDLQELREQIRELEKQLREKQDEQARIQADRNLSEAQKTAKLQAVQSAIGAIASNLMAALAKLQELTSEEA</sequence>
<feature type="compositionally biased region" description="Low complexity" evidence="1">
    <location>
        <begin position="66"/>
        <end position="84"/>
    </location>
</feature>
<accession>A0A7V8FRG4</accession>
<dbReference type="EMBL" id="WNDQ01000005">
    <property type="protein sequence ID" value="KAF1023317.1"/>
    <property type="molecule type" value="Genomic_DNA"/>
</dbReference>
<dbReference type="AlphaFoldDB" id="A0A7V8FRG4"/>
<name>A0A7V8FRG4_9BURK</name>